<dbReference type="RefSeq" id="WP_157027904.1">
    <property type="nucleotide sequence ID" value="NZ_WQMS01000016.1"/>
</dbReference>
<evidence type="ECO:0000313" key="1">
    <source>
        <dbReference type="EMBL" id="MVO78956.1"/>
    </source>
</evidence>
<name>A0A6I4J3P3_9SPHN</name>
<protein>
    <submittedName>
        <fullName evidence="1">Uncharacterized protein</fullName>
    </submittedName>
</protein>
<dbReference type="EMBL" id="WQMS01000016">
    <property type="protein sequence ID" value="MVO78956.1"/>
    <property type="molecule type" value="Genomic_DNA"/>
</dbReference>
<sequence length="67" mass="7460">MAEYKLYCLDPKGRIQRRHEFEAADDAAAIAGARTEFPDETCELWCGTRKIALIPAGREPVLARPVA</sequence>
<keyword evidence="2" id="KW-1185">Reference proteome</keyword>
<reference evidence="1 2" key="1">
    <citation type="submission" date="2019-12" db="EMBL/GenBank/DDBJ databases">
        <authorList>
            <person name="Huq M.A."/>
        </authorList>
    </citation>
    <scope>NUCLEOTIDE SEQUENCE [LARGE SCALE GENOMIC DNA]</scope>
    <source>
        <strain evidence="1 2">MAH-20</strain>
    </source>
</reference>
<organism evidence="1 2">
    <name type="scientific">Sphingomonas horti</name>
    <dbReference type="NCBI Taxonomy" id="2682842"/>
    <lineage>
        <taxon>Bacteria</taxon>
        <taxon>Pseudomonadati</taxon>
        <taxon>Pseudomonadota</taxon>
        <taxon>Alphaproteobacteria</taxon>
        <taxon>Sphingomonadales</taxon>
        <taxon>Sphingomonadaceae</taxon>
        <taxon>Sphingomonas</taxon>
    </lineage>
</organism>
<gene>
    <name evidence="1" type="ORF">GON01_13555</name>
</gene>
<accession>A0A6I4J3P3</accession>
<comment type="caution">
    <text evidence="1">The sequence shown here is derived from an EMBL/GenBank/DDBJ whole genome shotgun (WGS) entry which is preliminary data.</text>
</comment>
<dbReference type="AlphaFoldDB" id="A0A6I4J3P3"/>
<evidence type="ECO:0000313" key="2">
    <source>
        <dbReference type="Proteomes" id="UP000441389"/>
    </source>
</evidence>
<dbReference type="Proteomes" id="UP000441389">
    <property type="component" value="Unassembled WGS sequence"/>
</dbReference>
<proteinExistence type="predicted"/>